<dbReference type="Gene3D" id="3.30.70.1290">
    <property type="entry name" value="Transposase IS200-like"/>
    <property type="match status" value="1"/>
</dbReference>
<name>H2BXL2_GILLR</name>
<dbReference type="GO" id="GO:0006313">
    <property type="term" value="P:DNA transposition"/>
    <property type="evidence" value="ECO:0007669"/>
    <property type="project" value="InterPro"/>
</dbReference>
<dbReference type="SUPFAM" id="SSF143422">
    <property type="entry name" value="Transposase IS200-like"/>
    <property type="match status" value="1"/>
</dbReference>
<evidence type="ECO:0000259" key="1">
    <source>
        <dbReference type="SMART" id="SM01321"/>
    </source>
</evidence>
<dbReference type="HOGENOM" id="CLU_101320_2_3_10"/>
<keyword evidence="4" id="KW-1185">Reference proteome</keyword>
<reference evidence="4" key="2">
    <citation type="journal article" date="2012" name="Stand. Genomic Sci.">
        <title>Genome sequence of the Antarctic rhodopsins-containing flavobacterium Gillisia limnaea type strain (R-8282(T)).</title>
        <authorList>
            <person name="Riedel T."/>
            <person name="Held B."/>
            <person name="Nolan M."/>
            <person name="Lucas S."/>
            <person name="Lapidus A."/>
            <person name="Tice H."/>
            <person name="Del Rio T.G."/>
            <person name="Cheng J.F."/>
            <person name="Han C."/>
            <person name="Tapia R."/>
            <person name="Goodwin L.A."/>
            <person name="Pitluck S."/>
            <person name="Liolios K."/>
            <person name="Mavromatis K."/>
            <person name="Pagani I."/>
            <person name="Ivanova N."/>
            <person name="Mikhailova N."/>
            <person name="Pati A."/>
            <person name="Chen A."/>
            <person name="Palaniappan K."/>
            <person name="Land M."/>
            <person name="Rohde M."/>
            <person name="Tindall B.J."/>
            <person name="Detter J.C."/>
            <person name="Goker M."/>
            <person name="Bristow J."/>
            <person name="Eisen J.A."/>
            <person name="Markowitz V."/>
            <person name="Hugenholtz P."/>
            <person name="Kyrpides N.C."/>
            <person name="Klenk H.P."/>
            <person name="Woyke T."/>
        </authorList>
    </citation>
    <scope>NUCLEOTIDE SEQUENCE [LARGE SCALE GENOMIC DNA]</scope>
    <source>
        <strain evidence="4">DSM 15749 / LMG 21470 / R-8282</strain>
    </source>
</reference>
<dbReference type="SMART" id="SM01321">
    <property type="entry name" value="Y1_Tnp"/>
    <property type="match status" value="1"/>
</dbReference>
<accession>H2BXL2</accession>
<evidence type="ECO:0000313" key="4">
    <source>
        <dbReference type="Proteomes" id="UP000003844"/>
    </source>
</evidence>
<dbReference type="AlphaFoldDB" id="H2BXL2"/>
<proteinExistence type="predicted"/>
<protein>
    <submittedName>
        <fullName evidence="2">Transposase IS200-family protein</fullName>
    </submittedName>
</protein>
<dbReference type="STRING" id="865937.Gilli_0190"/>
<feature type="domain" description="Transposase IS200-like" evidence="1">
    <location>
        <begin position="32"/>
        <end position="152"/>
    </location>
</feature>
<gene>
    <name evidence="3" type="ORF">Gilli_0190</name>
    <name evidence="2" type="ORF">Gilli_2513</name>
</gene>
<dbReference type="Pfam" id="PF01797">
    <property type="entry name" value="Y1_Tnp"/>
    <property type="match status" value="1"/>
</dbReference>
<dbReference type="NCBIfam" id="NF033573">
    <property type="entry name" value="transpos_IS200"/>
    <property type="match status" value="1"/>
</dbReference>
<organism evidence="2 4">
    <name type="scientific">Gillisia limnaea (strain DSM 15749 / LMG 21470 / R-8282)</name>
    <dbReference type="NCBI Taxonomy" id="865937"/>
    <lineage>
        <taxon>Bacteria</taxon>
        <taxon>Pseudomonadati</taxon>
        <taxon>Bacteroidota</taxon>
        <taxon>Flavobacteriia</taxon>
        <taxon>Flavobacteriales</taxon>
        <taxon>Flavobacteriaceae</taxon>
        <taxon>Gillisia</taxon>
    </lineage>
</organism>
<evidence type="ECO:0000313" key="2">
    <source>
        <dbReference type="EMBL" id="EHQ03136.1"/>
    </source>
</evidence>
<dbReference type="PANTHER" id="PTHR33360">
    <property type="entry name" value="TRANSPOSASE FOR INSERTION SEQUENCE ELEMENT IS200"/>
    <property type="match status" value="1"/>
</dbReference>
<dbReference type="eggNOG" id="COG1943">
    <property type="taxonomic scope" value="Bacteria"/>
</dbReference>
<sequence length="170" mass="19600">MGLIPRGLPRLLLLFCDSMSQNSKFIHKSHNVTVLLYHLVSSAKYRRVVISDSVDRVLVATCSEIEKRYEVCFLEVGTDKNHVHFLIQSVPSYSVTKIVTMVKSILAREVFRQCPEVKKQLWGGEFWGKGYFVNTVGQHGTENVIAKYVKEQGIEKEYKVLKKDYQLKLF</sequence>
<dbReference type="PANTHER" id="PTHR33360:SF2">
    <property type="entry name" value="TRANSPOSASE FOR INSERTION SEQUENCE ELEMENT IS200"/>
    <property type="match status" value="1"/>
</dbReference>
<dbReference type="InterPro" id="IPR036515">
    <property type="entry name" value="Transposase_17_sf"/>
</dbReference>
<dbReference type="EMBL" id="JH594605">
    <property type="protein sequence ID" value="EHQ04344.1"/>
    <property type="molecule type" value="Genomic_DNA"/>
</dbReference>
<dbReference type="InterPro" id="IPR002686">
    <property type="entry name" value="Transposase_17"/>
</dbReference>
<dbReference type="Proteomes" id="UP000003844">
    <property type="component" value="Unassembled WGS sequence"/>
</dbReference>
<dbReference type="GO" id="GO:0003677">
    <property type="term" value="F:DNA binding"/>
    <property type="evidence" value="ECO:0007669"/>
    <property type="project" value="InterPro"/>
</dbReference>
<dbReference type="GO" id="GO:0004803">
    <property type="term" value="F:transposase activity"/>
    <property type="evidence" value="ECO:0007669"/>
    <property type="project" value="InterPro"/>
</dbReference>
<reference evidence="2" key="1">
    <citation type="submission" date="2011-10" db="EMBL/GenBank/DDBJ databases">
        <title>The Improved High-Quality Draft genome of Gillisia limnaea DSM 15749.</title>
        <authorList>
            <consortium name="US DOE Joint Genome Institute (JGI-PGF)"/>
            <person name="Lucas S."/>
            <person name="Copeland A."/>
            <person name="Lapidus A."/>
            <person name="Bruce D."/>
            <person name="Goodwin L."/>
            <person name="Pitluck S."/>
            <person name="Peters L."/>
            <person name="Mikhailova N."/>
            <person name="Held B."/>
            <person name="Kyrpides N."/>
            <person name="Mavromatis K."/>
            <person name="Detter J.C."/>
            <person name="Han C."/>
            <person name="Land M."/>
            <person name="Hauser L."/>
            <person name="Markowitz V."/>
            <person name="Cheng J.-F."/>
            <person name="Hugenholtz P."/>
            <person name="Woyke T."/>
            <person name="Wu D."/>
            <person name="Tindall B."/>
            <person name="Pomrenke H."/>
            <person name="Brambilla E."/>
            <person name="Klenk H.-P."/>
            <person name="Eisen J.A."/>
        </authorList>
    </citation>
    <scope>NUCLEOTIDE SEQUENCE</scope>
    <source>
        <strain evidence="2">DSM 15749</strain>
    </source>
</reference>
<evidence type="ECO:0000313" key="3">
    <source>
        <dbReference type="EMBL" id="EHQ04344.1"/>
    </source>
</evidence>
<dbReference type="EMBL" id="JH594606">
    <property type="protein sequence ID" value="EHQ03136.1"/>
    <property type="molecule type" value="Genomic_DNA"/>
</dbReference>